<evidence type="ECO:0000256" key="4">
    <source>
        <dbReference type="ARBA" id="ARBA00023284"/>
    </source>
</evidence>
<dbReference type="EMBL" id="JAXIOK010000012">
    <property type="protein sequence ID" value="KAK4758652.1"/>
    <property type="molecule type" value="Genomic_DNA"/>
</dbReference>
<dbReference type="InterPro" id="IPR014025">
    <property type="entry name" value="Glutaredoxin_subgr"/>
</dbReference>
<proteinExistence type="inferred from homology"/>
<keyword evidence="4" id="KW-0676">Redox-active center</keyword>
<dbReference type="InterPro" id="IPR011905">
    <property type="entry name" value="GlrX-like_pln_2"/>
</dbReference>
<evidence type="ECO:0000313" key="7">
    <source>
        <dbReference type="Proteomes" id="UP001345219"/>
    </source>
</evidence>
<comment type="subcellular location">
    <subcellularLocation>
        <location evidence="1">Cytoplasm</location>
    </subcellularLocation>
</comment>
<name>A0AAN7K360_9MYRT</name>
<gene>
    <name evidence="6" type="ORF">SAY87_019953</name>
</gene>
<sequence length="104" mass="11304">MDVDGVMGMVKDRPVVIFSKSTSYMSHTVKALISSYGANPTIYELDEIPDGKAVEGVLVQLGCREAVPAVFIGQRLVGGTNELMSLQVRGKLVPLLREARAIWI</sequence>
<dbReference type="Gene3D" id="3.40.30.10">
    <property type="entry name" value="Glutaredoxin"/>
    <property type="match status" value="1"/>
</dbReference>
<organism evidence="6 7">
    <name type="scientific">Trapa incisa</name>
    <dbReference type="NCBI Taxonomy" id="236973"/>
    <lineage>
        <taxon>Eukaryota</taxon>
        <taxon>Viridiplantae</taxon>
        <taxon>Streptophyta</taxon>
        <taxon>Embryophyta</taxon>
        <taxon>Tracheophyta</taxon>
        <taxon>Spermatophyta</taxon>
        <taxon>Magnoliopsida</taxon>
        <taxon>eudicotyledons</taxon>
        <taxon>Gunneridae</taxon>
        <taxon>Pentapetalae</taxon>
        <taxon>rosids</taxon>
        <taxon>malvids</taxon>
        <taxon>Myrtales</taxon>
        <taxon>Lythraceae</taxon>
        <taxon>Trapa</taxon>
    </lineage>
</organism>
<dbReference type="Pfam" id="PF00462">
    <property type="entry name" value="Glutaredoxin"/>
    <property type="match status" value="1"/>
</dbReference>
<dbReference type="Proteomes" id="UP001345219">
    <property type="component" value="Chromosome 15"/>
</dbReference>
<keyword evidence="3" id="KW-0963">Cytoplasm</keyword>
<dbReference type="InterPro" id="IPR002109">
    <property type="entry name" value="Glutaredoxin"/>
</dbReference>
<evidence type="ECO:0000256" key="2">
    <source>
        <dbReference type="ARBA" id="ARBA00007568"/>
    </source>
</evidence>
<evidence type="ECO:0000256" key="3">
    <source>
        <dbReference type="ARBA" id="ARBA00022490"/>
    </source>
</evidence>
<dbReference type="SUPFAM" id="SSF52833">
    <property type="entry name" value="Thioredoxin-like"/>
    <property type="match status" value="1"/>
</dbReference>
<feature type="domain" description="Glutaredoxin" evidence="5">
    <location>
        <begin position="15"/>
        <end position="77"/>
    </location>
</feature>
<comment type="caution">
    <text evidence="6">The sequence shown here is derived from an EMBL/GenBank/DDBJ whole genome shotgun (WGS) entry which is preliminary data.</text>
</comment>
<accession>A0AAN7K360</accession>
<dbReference type="PANTHER" id="PTHR10168">
    <property type="entry name" value="GLUTAREDOXIN"/>
    <property type="match status" value="1"/>
</dbReference>
<comment type="similarity">
    <text evidence="2">Belongs to the glutaredoxin family. CC-type subfamily.</text>
</comment>
<protein>
    <recommendedName>
        <fullName evidence="5">Glutaredoxin domain-containing protein</fullName>
    </recommendedName>
</protein>
<dbReference type="NCBIfam" id="TIGR02189">
    <property type="entry name" value="GlrX-like_plant"/>
    <property type="match status" value="1"/>
</dbReference>
<dbReference type="AlphaFoldDB" id="A0AAN7K360"/>
<evidence type="ECO:0000313" key="6">
    <source>
        <dbReference type="EMBL" id="KAK4758652.1"/>
    </source>
</evidence>
<dbReference type="InterPro" id="IPR036249">
    <property type="entry name" value="Thioredoxin-like_sf"/>
</dbReference>
<keyword evidence="7" id="KW-1185">Reference proteome</keyword>
<dbReference type="PRINTS" id="PR00160">
    <property type="entry name" value="GLUTAREDOXIN"/>
</dbReference>
<dbReference type="GO" id="GO:0005737">
    <property type="term" value="C:cytoplasm"/>
    <property type="evidence" value="ECO:0007669"/>
    <property type="project" value="UniProtKB-SubCell"/>
</dbReference>
<dbReference type="PROSITE" id="PS51354">
    <property type="entry name" value="GLUTAREDOXIN_2"/>
    <property type="match status" value="1"/>
</dbReference>
<evidence type="ECO:0000259" key="5">
    <source>
        <dbReference type="Pfam" id="PF00462"/>
    </source>
</evidence>
<dbReference type="CDD" id="cd03419">
    <property type="entry name" value="GRX_GRXh_1_2_like"/>
    <property type="match status" value="1"/>
</dbReference>
<reference evidence="6 7" key="1">
    <citation type="journal article" date="2023" name="Hortic Res">
        <title>Pangenome of water caltrop reveals structural variations and asymmetric subgenome divergence after allopolyploidization.</title>
        <authorList>
            <person name="Zhang X."/>
            <person name="Chen Y."/>
            <person name="Wang L."/>
            <person name="Yuan Y."/>
            <person name="Fang M."/>
            <person name="Shi L."/>
            <person name="Lu R."/>
            <person name="Comes H.P."/>
            <person name="Ma Y."/>
            <person name="Chen Y."/>
            <person name="Huang G."/>
            <person name="Zhou Y."/>
            <person name="Zheng Z."/>
            <person name="Qiu Y."/>
        </authorList>
    </citation>
    <scope>NUCLEOTIDE SEQUENCE [LARGE SCALE GENOMIC DNA]</scope>
    <source>
        <tissue evidence="6">Roots</tissue>
    </source>
</reference>
<evidence type="ECO:0000256" key="1">
    <source>
        <dbReference type="ARBA" id="ARBA00004496"/>
    </source>
</evidence>